<keyword evidence="3" id="KW-0805">Transcription regulation</keyword>
<comment type="caution">
    <text evidence="6">The sequence shown here is derived from an EMBL/GenBank/DDBJ whole genome shotgun (WGS) entry which is preliminary data.</text>
</comment>
<dbReference type="PROSITE" id="PS50921">
    <property type="entry name" value="ANTAR"/>
    <property type="match status" value="1"/>
</dbReference>
<evidence type="ECO:0000256" key="2">
    <source>
        <dbReference type="ARBA" id="ARBA00022777"/>
    </source>
</evidence>
<dbReference type="SMART" id="SM00065">
    <property type="entry name" value="GAF"/>
    <property type="match status" value="1"/>
</dbReference>
<dbReference type="InterPro" id="IPR011006">
    <property type="entry name" value="CheY-like_superfamily"/>
</dbReference>
<keyword evidence="1" id="KW-0808">Transferase</keyword>
<reference evidence="6" key="1">
    <citation type="submission" date="2021-01" db="EMBL/GenBank/DDBJ databases">
        <title>Whole genome shotgun sequence of Actinocatenispora rupis NBRC 107355.</title>
        <authorList>
            <person name="Komaki H."/>
            <person name="Tamura T."/>
        </authorList>
    </citation>
    <scope>NUCLEOTIDE SEQUENCE</scope>
    <source>
        <strain evidence="6">NBRC 107355</strain>
    </source>
</reference>
<dbReference type="InterPro" id="IPR012074">
    <property type="entry name" value="GAF_ANTAR"/>
</dbReference>
<dbReference type="Proteomes" id="UP000612808">
    <property type="component" value="Unassembled WGS sequence"/>
</dbReference>
<dbReference type="Pfam" id="PF03861">
    <property type="entry name" value="ANTAR"/>
    <property type="match status" value="1"/>
</dbReference>
<protein>
    <submittedName>
        <fullName evidence="6">Transcriptional regulator</fullName>
    </submittedName>
</protein>
<organism evidence="6 7">
    <name type="scientific">Actinocatenispora rupis</name>
    <dbReference type="NCBI Taxonomy" id="519421"/>
    <lineage>
        <taxon>Bacteria</taxon>
        <taxon>Bacillati</taxon>
        <taxon>Actinomycetota</taxon>
        <taxon>Actinomycetes</taxon>
        <taxon>Micromonosporales</taxon>
        <taxon>Micromonosporaceae</taxon>
        <taxon>Actinocatenispora</taxon>
    </lineage>
</organism>
<dbReference type="PIRSF" id="PIRSF036625">
    <property type="entry name" value="GAF_ANTAR"/>
    <property type="match status" value="1"/>
</dbReference>
<dbReference type="Pfam" id="PF13185">
    <property type="entry name" value="GAF_2"/>
    <property type="match status" value="1"/>
</dbReference>
<evidence type="ECO:0000313" key="7">
    <source>
        <dbReference type="Proteomes" id="UP000612808"/>
    </source>
</evidence>
<dbReference type="InterPro" id="IPR029016">
    <property type="entry name" value="GAF-like_dom_sf"/>
</dbReference>
<dbReference type="GO" id="GO:0016301">
    <property type="term" value="F:kinase activity"/>
    <property type="evidence" value="ECO:0007669"/>
    <property type="project" value="UniProtKB-KW"/>
</dbReference>
<keyword evidence="4" id="KW-0804">Transcription</keyword>
<evidence type="ECO:0000313" key="6">
    <source>
        <dbReference type="EMBL" id="GID10244.1"/>
    </source>
</evidence>
<evidence type="ECO:0000256" key="3">
    <source>
        <dbReference type="ARBA" id="ARBA00023015"/>
    </source>
</evidence>
<evidence type="ECO:0000259" key="5">
    <source>
        <dbReference type="PROSITE" id="PS50921"/>
    </source>
</evidence>
<evidence type="ECO:0000256" key="1">
    <source>
        <dbReference type="ARBA" id="ARBA00022679"/>
    </source>
</evidence>
<dbReference type="AlphaFoldDB" id="A0A8J3NCB1"/>
<dbReference type="InterPro" id="IPR003018">
    <property type="entry name" value="GAF"/>
</dbReference>
<keyword evidence="7" id="KW-1185">Reference proteome</keyword>
<dbReference type="SUPFAM" id="SSF52172">
    <property type="entry name" value="CheY-like"/>
    <property type="match status" value="1"/>
</dbReference>
<sequence>MTRLRDNADETALDRAHRTFRAFVALADTLVADFDIATFLTMLTAHATDLLNVDGAAVILRDQRGELQVAAASDRHTRLLEQFAVQTGDGPCIDCITTAEPVICTNLDAERARWPRFAAAANECGFHAAHALPMRLRDHIVGVLTLLNVEPDKADTDAAQLGQALADVATIGILQHRTIDHGVLVSDQLQTALTSRIVIEQAKGVLAERGAMSMDDAFAALRGYARAHHHSLTALARDVVDGTADISAE</sequence>
<feature type="domain" description="ANTAR" evidence="5">
    <location>
        <begin position="179"/>
        <end position="240"/>
    </location>
</feature>
<dbReference type="InterPro" id="IPR005561">
    <property type="entry name" value="ANTAR"/>
</dbReference>
<dbReference type="Gene3D" id="3.30.450.40">
    <property type="match status" value="1"/>
</dbReference>
<accession>A0A8J3NCB1</accession>
<name>A0A8J3NCB1_9ACTN</name>
<dbReference type="SUPFAM" id="SSF55781">
    <property type="entry name" value="GAF domain-like"/>
    <property type="match status" value="1"/>
</dbReference>
<evidence type="ECO:0000256" key="4">
    <source>
        <dbReference type="ARBA" id="ARBA00023163"/>
    </source>
</evidence>
<dbReference type="EMBL" id="BOMB01000006">
    <property type="protein sequence ID" value="GID10244.1"/>
    <property type="molecule type" value="Genomic_DNA"/>
</dbReference>
<dbReference type="InterPro" id="IPR036388">
    <property type="entry name" value="WH-like_DNA-bd_sf"/>
</dbReference>
<keyword evidence="2" id="KW-0418">Kinase</keyword>
<dbReference type="Gene3D" id="1.10.10.10">
    <property type="entry name" value="Winged helix-like DNA-binding domain superfamily/Winged helix DNA-binding domain"/>
    <property type="match status" value="1"/>
</dbReference>
<gene>
    <name evidence="6" type="ORF">Aru02nite_11330</name>
</gene>
<dbReference type="SMART" id="SM01012">
    <property type="entry name" value="ANTAR"/>
    <property type="match status" value="1"/>
</dbReference>
<dbReference type="GO" id="GO:0003723">
    <property type="term" value="F:RNA binding"/>
    <property type="evidence" value="ECO:0007669"/>
    <property type="project" value="InterPro"/>
</dbReference>
<proteinExistence type="predicted"/>
<dbReference type="RefSeq" id="WP_203655451.1">
    <property type="nucleotide sequence ID" value="NZ_BAAAZM010000002.1"/>
</dbReference>